<proteinExistence type="predicted"/>
<dbReference type="InterPro" id="IPR021109">
    <property type="entry name" value="Peptidase_aspartic_dom_sf"/>
</dbReference>
<evidence type="ECO:0000313" key="1">
    <source>
        <dbReference type="EMBL" id="CAL1359595.1"/>
    </source>
</evidence>
<dbReference type="PANTHER" id="PTHR35046">
    <property type="entry name" value="ZINC KNUCKLE (CCHC-TYPE) FAMILY PROTEIN"/>
    <property type="match status" value="1"/>
</dbReference>
<dbReference type="EMBL" id="OZ034814">
    <property type="protein sequence ID" value="CAL1359595.1"/>
    <property type="molecule type" value="Genomic_DNA"/>
</dbReference>
<dbReference type="Proteomes" id="UP001497516">
    <property type="component" value="Chromosome 10"/>
</dbReference>
<name>A0AAV2CTG9_9ROSI</name>
<dbReference type="AlphaFoldDB" id="A0AAV2CTG9"/>
<gene>
    <name evidence="1" type="ORF">LTRI10_LOCUS7070</name>
</gene>
<dbReference type="Gene3D" id="2.40.70.10">
    <property type="entry name" value="Acid Proteases"/>
    <property type="match status" value="1"/>
</dbReference>
<protein>
    <submittedName>
        <fullName evidence="1">Uncharacterized protein</fullName>
    </submittedName>
</protein>
<accession>A0AAV2CTG9</accession>
<sequence length="182" mass="20828">MNTNPVLTERSGGIQFYKFHGRGHKANQCPNLKTLIFKDGRYLTNDEQNSHDNDVDEKLEAEPSPGKLMTVSRRVLTMDVQSDTSQRENLFHSRCLFAGKVLSVIVDRGSCANVVSQEAVDKLGLHTTRHPDPYSLHWLNYYGVVRVRKQARISFEIRAYKDELEFDVAPMQATHLLLGRPW</sequence>
<keyword evidence="2" id="KW-1185">Reference proteome</keyword>
<dbReference type="CDD" id="cd00303">
    <property type="entry name" value="retropepsin_like"/>
    <property type="match status" value="1"/>
</dbReference>
<organism evidence="1 2">
    <name type="scientific">Linum trigynum</name>
    <dbReference type="NCBI Taxonomy" id="586398"/>
    <lineage>
        <taxon>Eukaryota</taxon>
        <taxon>Viridiplantae</taxon>
        <taxon>Streptophyta</taxon>
        <taxon>Embryophyta</taxon>
        <taxon>Tracheophyta</taxon>
        <taxon>Spermatophyta</taxon>
        <taxon>Magnoliopsida</taxon>
        <taxon>eudicotyledons</taxon>
        <taxon>Gunneridae</taxon>
        <taxon>Pentapetalae</taxon>
        <taxon>rosids</taxon>
        <taxon>fabids</taxon>
        <taxon>Malpighiales</taxon>
        <taxon>Linaceae</taxon>
        <taxon>Linum</taxon>
    </lineage>
</organism>
<dbReference type="PANTHER" id="PTHR35046:SF9">
    <property type="entry name" value="RNA-DIRECTED DNA POLYMERASE"/>
    <property type="match status" value="1"/>
</dbReference>
<evidence type="ECO:0000313" key="2">
    <source>
        <dbReference type="Proteomes" id="UP001497516"/>
    </source>
</evidence>
<reference evidence="1 2" key="1">
    <citation type="submission" date="2024-04" db="EMBL/GenBank/DDBJ databases">
        <authorList>
            <person name="Fracassetti M."/>
        </authorList>
    </citation>
    <scope>NUCLEOTIDE SEQUENCE [LARGE SCALE GENOMIC DNA]</scope>
</reference>